<dbReference type="OrthoDB" id="9804380at2"/>
<keyword evidence="3" id="KW-1185">Reference proteome</keyword>
<reference evidence="2 3" key="1">
    <citation type="submission" date="2016-11" db="EMBL/GenBank/DDBJ databases">
        <authorList>
            <person name="Jaros S."/>
            <person name="Januszkiewicz K."/>
            <person name="Wedrychowicz H."/>
        </authorList>
    </citation>
    <scope>NUCLEOTIDE SEQUENCE [LARGE SCALE GENOMIC DNA]</scope>
    <source>
        <strain evidence="2 3">DSM 14214</strain>
    </source>
</reference>
<evidence type="ECO:0000313" key="2">
    <source>
        <dbReference type="EMBL" id="SHJ68919.1"/>
    </source>
</evidence>
<dbReference type="Gene3D" id="1.10.8.730">
    <property type="match status" value="1"/>
</dbReference>
<dbReference type="SUPFAM" id="SSF52540">
    <property type="entry name" value="P-loop containing nucleoside triphosphate hydrolases"/>
    <property type="match status" value="1"/>
</dbReference>
<dbReference type="AlphaFoldDB" id="A0A1M6LCK9"/>
<dbReference type="Gene3D" id="3.40.50.300">
    <property type="entry name" value="P-loop containing nucleotide triphosphate hydrolases"/>
    <property type="match status" value="1"/>
</dbReference>
<evidence type="ECO:0000259" key="1">
    <source>
        <dbReference type="Pfam" id="PF19044"/>
    </source>
</evidence>
<dbReference type="InterPro" id="IPR027417">
    <property type="entry name" value="P-loop_NTPase"/>
</dbReference>
<dbReference type="EMBL" id="FRAH01000004">
    <property type="protein sequence ID" value="SHJ68919.1"/>
    <property type="molecule type" value="Genomic_DNA"/>
</dbReference>
<dbReference type="Proteomes" id="UP000183975">
    <property type="component" value="Unassembled WGS sequence"/>
</dbReference>
<dbReference type="CDD" id="cd01127">
    <property type="entry name" value="TrwB_TraG_TraD_VirD4"/>
    <property type="match status" value="1"/>
</dbReference>
<dbReference type="PANTHER" id="PTHR30121">
    <property type="entry name" value="UNCHARACTERIZED PROTEIN YJGR-RELATED"/>
    <property type="match status" value="1"/>
</dbReference>
<dbReference type="PANTHER" id="PTHR30121:SF6">
    <property type="entry name" value="SLR6007 PROTEIN"/>
    <property type="match status" value="1"/>
</dbReference>
<protein>
    <submittedName>
        <fullName evidence="2">AAA-like domain-containing protein</fullName>
    </submittedName>
</protein>
<name>A0A1M6LCK9_9FIRM</name>
<dbReference type="Pfam" id="PF19044">
    <property type="entry name" value="P-loop_TraG"/>
    <property type="match status" value="1"/>
</dbReference>
<dbReference type="InterPro" id="IPR051162">
    <property type="entry name" value="T4SS_component"/>
</dbReference>
<dbReference type="InterPro" id="IPR043964">
    <property type="entry name" value="P-loop_TraG"/>
</dbReference>
<accession>A0A1M6LCK9</accession>
<organism evidence="2 3">
    <name type="scientific">Anaerotignum lactatifermentans DSM 14214</name>
    <dbReference type="NCBI Taxonomy" id="1121323"/>
    <lineage>
        <taxon>Bacteria</taxon>
        <taxon>Bacillati</taxon>
        <taxon>Bacillota</taxon>
        <taxon>Clostridia</taxon>
        <taxon>Lachnospirales</taxon>
        <taxon>Anaerotignaceae</taxon>
        <taxon>Anaerotignum</taxon>
    </lineage>
</organism>
<feature type="domain" description="TraG P-loop" evidence="1">
    <location>
        <begin position="240"/>
        <end position="523"/>
    </location>
</feature>
<proteinExistence type="predicted"/>
<sequence length="603" mass="68855">MRISRTKKNKIDLPRTDAEKEQIRIKEFLDMCSPSVLKFYPDYYICGSTYRSVWAIREYPTDTDEQAILRHLGDRSGVTLRIYTRHVTPAEERKIISNAASRNRMNRGSGDIQKEIVAESNLNDVMNLIAQMHRDREPLVHCAVFIETAAPTLEKLKEMQADVEAELTRSKISVDKLFLRQKEGFKSTQPCGDNVLGEQFERVLPAASAANLYPFNYSGKADPEGFYIGHDKYGSNLFIDFQRRTDDKTNANVLILGNSGQGKSYLMKLLLCNIRESGMDVICLDPESEYIDLTLNLDGCYIDLTSGEYIINVLEPKKWDDDGGSVLSRHLSFLRDFFRSYKDFTSSEIDVLEIFLERLYESKGITDKTVLSSLSHNNYPILSDLYVFAENELNRYEDKKGNIYTKETVRDLCLKLKSICIGADSKFFNGHTNITSDKFICFGVKGIMEADTSIKNAMLFNVLSYMSDALLTKGNTAAFLDEMYLFLTNLTAIEYIRNAMKRVRKKDSAVIIASQNIEDFNRADVKEMTKPLFAIPAHQFLFYPGSISKKEYTEMLRLDECLFDLISYPQKGVCVFRHGSEVYHLVVKAQKYKEELFGSAGGR</sequence>
<evidence type="ECO:0000313" key="3">
    <source>
        <dbReference type="Proteomes" id="UP000183975"/>
    </source>
</evidence>
<gene>
    <name evidence="2" type="ORF">SAMN02745138_00343</name>
</gene>
<dbReference type="RefSeq" id="WP_072848451.1">
    <property type="nucleotide sequence ID" value="NZ_FRAH01000004.1"/>
</dbReference>